<dbReference type="InterPro" id="IPR010310">
    <property type="entry name" value="T7SS_ESAT-6-like"/>
</dbReference>
<comment type="caution">
    <text evidence="2">The sequence shown here is derived from an EMBL/GenBank/DDBJ whole genome shotgun (WGS) entry which is preliminary data.</text>
</comment>
<dbReference type="SUPFAM" id="SSF140453">
    <property type="entry name" value="EsxAB dimer-like"/>
    <property type="match status" value="1"/>
</dbReference>
<dbReference type="Proteomes" id="UP001165135">
    <property type="component" value="Unassembled WGS sequence"/>
</dbReference>
<accession>A0A9W6RXX4</accession>
<organism evidence="2 3">
    <name type="scientific">Actinoallomurus iriomotensis</name>
    <dbReference type="NCBI Taxonomy" id="478107"/>
    <lineage>
        <taxon>Bacteria</taxon>
        <taxon>Bacillati</taxon>
        <taxon>Actinomycetota</taxon>
        <taxon>Actinomycetes</taxon>
        <taxon>Streptosporangiales</taxon>
        <taxon>Thermomonosporaceae</taxon>
        <taxon>Actinoallomurus</taxon>
    </lineage>
</organism>
<evidence type="ECO:0000313" key="2">
    <source>
        <dbReference type="EMBL" id="GLY81895.1"/>
    </source>
</evidence>
<protein>
    <recommendedName>
        <fullName evidence="4">ESAT-6-like protein</fullName>
    </recommendedName>
</protein>
<evidence type="ECO:0000256" key="1">
    <source>
        <dbReference type="SAM" id="MobiDB-lite"/>
    </source>
</evidence>
<feature type="region of interest" description="Disordered" evidence="1">
    <location>
        <begin position="1"/>
        <end position="23"/>
    </location>
</feature>
<dbReference type="NCBIfam" id="TIGR03930">
    <property type="entry name" value="WXG100_ESAT6"/>
    <property type="match status" value="1"/>
</dbReference>
<dbReference type="EMBL" id="BSTJ01000024">
    <property type="protein sequence ID" value="GLY81895.1"/>
    <property type="molecule type" value="Genomic_DNA"/>
</dbReference>
<evidence type="ECO:0000313" key="3">
    <source>
        <dbReference type="Proteomes" id="UP001165135"/>
    </source>
</evidence>
<dbReference type="AlphaFoldDB" id="A0A9W6RXX4"/>
<gene>
    <name evidence="2" type="ORF">Airi01_101620</name>
</gene>
<proteinExistence type="predicted"/>
<dbReference type="RefSeq" id="WP_285636969.1">
    <property type="nucleotide sequence ID" value="NZ_BSTJ01000024.1"/>
</dbReference>
<feature type="compositionally biased region" description="Low complexity" evidence="1">
    <location>
        <begin position="1"/>
        <end position="12"/>
    </location>
</feature>
<sequence>MGLRTGPQTTPYPGGGAPGGSRLNTDLGAMVSAQQYVHDVADLIYGEIQRLMSTIDGLSDNWRSSSASAYNTAMGNWNTQATELKNALYNIGDGLAQSHKTYNEMEENNRLGITQAAAGLPY</sequence>
<dbReference type="Gene3D" id="1.10.287.1060">
    <property type="entry name" value="ESAT-6-like"/>
    <property type="match status" value="1"/>
</dbReference>
<reference evidence="2" key="1">
    <citation type="submission" date="2023-03" db="EMBL/GenBank/DDBJ databases">
        <title>Actinoallomurus iriomotensis NBRC 103681.</title>
        <authorList>
            <person name="Ichikawa N."/>
            <person name="Sato H."/>
            <person name="Tonouchi N."/>
        </authorList>
    </citation>
    <scope>NUCLEOTIDE SEQUENCE</scope>
    <source>
        <strain evidence="2">NBRC 103681</strain>
    </source>
</reference>
<dbReference type="InterPro" id="IPR036689">
    <property type="entry name" value="ESAT-6-like_sf"/>
</dbReference>
<evidence type="ECO:0008006" key="4">
    <source>
        <dbReference type="Google" id="ProtNLM"/>
    </source>
</evidence>
<name>A0A9W6RXX4_9ACTN</name>
<dbReference type="Pfam" id="PF06013">
    <property type="entry name" value="WXG100"/>
    <property type="match status" value="1"/>
</dbReference>